<evidence type="ECO:0000259" key="6">
    <source>
        <dbReference type="PROSITE" id="PS50118"/>
    </source>
</evidence>
<sequence>MGSKKNKKTKKEEPQVQEVVEIVASKRNLKRKLVPEDEVTEVVEIIDDYVPKTSKKKKKSKTSVDLASTESNDVGYGEVLKNGVKDEAVKDETLDFTEIDMKSEVNDSIEDKGLFGKKEITMPQNDLLELLRRMEVLIPANDSLSYRSRTEKLNWDDIAFSHYSVSDCKGTWELLKKKIRRYRVLSEVLTDAKEYVTNPPKTKRIMFPGMPPKPLSSYQLFYRKKKPSLLAETPGLDIGEISRQISQMFKNLSPEKKAKYDKLAAQAKAKYDEELQAFYESHPDVKRLTEKNKRVFPMKPRTPFVLYFENQMRKSVNSNNNDIQAKNSLREQCREQWKQLSMKKKVLWITKAEEDLARYEEEVKQYTEGNPNFVPISVKHILSKDDIALKERYSGKPDKPPNSAYSLFSKIMLQSSEVKLINAKDRMNFIATQWKNCSEEDKNMYKNQANELTEQYKKDYKKYLESLPEDKKQLELQKKAPRKRQKPENPEESPKKKPVAKKGKAKRVPEPPTPPISAFRYFANTNSFDDKAAKKAWKKLSEEERNNYEKKLVEIKREYILEFEKFLNSLSKEELEEYSKTKQQLKISSDDFVDEDSSSSSSSSSDQSDEDSD</sequence>
<dbReference type="Proteomes" id="UP001516400">
    <property type="component" value="Unassembled WGS sequence"/>
</dbReference>
<dbReference type="CDD" id="cd21999">
    <property type="entry name" value="HMG-box_UBF1_rpt2"/>
    <property type="match status" value="1"/>
</dbReference>
<comment type="subcellular location">
    <subcellularLocation>
        <location evidence="1">Nucleus</location>
    </subcellularLocation>
</comment>
<dbReference type="InterPro" id="IPR051762">
    <property type="entry name" value="UBF1"/>
</dbReference>
<accession>A0ABD2N6H4</accession>
<dbReference type="AlphaFoldDB" id="A0ABD2N6H4"/>
<evidence type="ECO:0000256" key="1">
    <source>
        <dbReference type="ARBA" id="ARBA00004123"/>
    </source>
</evidence>
<dbReference type="Pfam" id="PF00505">
    <property type="entry name" value="HMG_box"/>
    <property type="match status" value="2"/>
</dbReference>
<keyword evidence="3 4" id="KW-0539">Nucleus</keyword>
<evidence type="ECO:0000256" key="5">
    <source>
        <dbReference type="SAM" id="MobiDB-lite"/>
    </source>
</evidence>
<dbReference type="CDD" id="cd22003">
    <property type="entry name" value="HMG-box_UBF1_rpt6-like"/>
    <property type="match status" value="1"/>
</dbReference>
<feature type="domain" description="HMG box" evidence="6">
    <location>
        <begin position="297"/>
        <end position="367"/>
    </location>
</feature>
<dbReference type="SUPFAM" id="SSF47095">
    <property type="entry name" value="HMG-box"/>
    <property type="match status" value="4"/>
</dbReference>
<feature type="DNA-binding region" description="HMG box" evidence="4">
    <location>
        <begin position="297"/>
        <end position="367"/>
    </location>
</feature>
<evidence type="ECO:0000313" key="7">
    <source>
        <dbReference type="EMBL" id="KAL3274365.1"/>
    </source>
</evidence>
<evidence type="ECO:0000256" key="3">
    <source>
        <dbReference type="ARBA" id="ARBA00023242"/>
    </source>
</evidence>
<dbReference type="PANTHER" id="PTHR46318">
    <property type="entry name" value="UPSTREAM BINDING TRANSCRIPTION FACTOR"/>
    <property type="match status" value="1"/>
</dbReference>
<dbReference type="InterPro" id="IPR036910">
    <property type="entry name" value="HMG_box_dom_sf"/>
</dbReference>
<feature type="domain" description="HMG box" evidence="6">
    <location>
        <begin position="211"/>
        <end position="279"/>
    </location>
</feature>
<dbReference type="GO" id="GO:0003677">
    <property type="term" value="F:DNA binding"/>
    <property type="evidence" value="ECO:0007669"/>
    <property type="project" value="UniProtKB-UniRule"/>
</dbReference>
<name>A0ABD2N6H4_9CUCU</name>
<dbReference type="GO" id="GO:0005634">
    <property type="term" value="C:nucleus"/>
    <property type="evidence" value="ECO:0007669"/>
    <property type="project" value="UniProtKB-SubCell"/>
</dbReference>
<evidence type="ECO:0000256" key="2">
    <source>
        <dbReference type="ARBA" id="ARBA00023125"/>
    </source>
</evidence>
<proteinExistence type="predicted"/>
<dbReference type="EMBL" id="JABFTP020000062">
    <property type="protein sequence ID" value="KAL3274365.1"/>
    <property type="molecule type" value="Genomic_DNA"/>
</dbReference>
<gene>
    <name evidence="7" type="ORF">HHI36_015763</name>
</gene>
<feature type="region of interest" description="Disordered" evidence="5">
    <location>
        <begin position="471"/>
        <end position="522"/>
    </location>
</feature>
<dbReference type="PANTHER" id="PTHR46318:SF3">
    <property type="entry name" value="UPSTREAM BINDING TRANSCRIPTION FACTOR"/>
    <property type="match status" value="1"/>
</dbReference>
<dbReference type="SMART" id="SM00398">
    <property type="entry name" value="HMG"/>
    <property type="match status" value="4"/>
</dbReference>
<feature type="compositionally biased region" description="Basic residues" evidence="5">
    <location>
        <begin position="496"/>
        <end position="506"/>
    </location>
</feature>
<keyword evidence="8" id="KW-1185">Reference proteome</keyword>
<keyword evidence="2 4" id="KW-0238">DNA-binding</keyword>
<evidence type="ECO:0000313" key="8">
    <source>
        <dbReference type="Proteomes" id="UP001516400"/>
    </source>
</evidence>
<feature type="compositionally biased region" description="Basic and acidic residues" evidence="5">
    <location>
        <begin position="486"/>
        <end position="495"/>
    </location>
</feature>
<protein>
    <recommendedName>
        <fullName evidence="6">HMG box domain-containing protein</fullName>
    </recommendedName>
</protein>
<feature type="DNA-binding region" description="HMG box" evidence="4">
    <location>
        <begin position="398"/>
        <end position="464"/>
    </location>
</feature>
<reference evidence="7 8" key="1">
    <citation type="journal article" date="2021" name="BMC Biol.">
        <title>Horizontally acquired antibacterial genes associated with adaptive radiation of ladybird beetles.</title>
        <authorList>
            <person name="Li H.S."/>
            <person name="Tang X.F."/>
            <person name="Huang Y.H."/>
            <person name="Xu Z.Y."/>
            <person name="Chen M.L."/>
            <person name="Du X.Y."/>
            <person name="Qiu B.Y."/>
            <person name="Chen P.T."/>
            <person name="Zhang W."/>
            <person name="Slipinski A."/>
            <person name="Escalona H.E."/>
            <person name="Waterhouse R.M."/>
            <person name="Zwick A."/>
            <person name="Pang H."/>
        </authorList>
    </citation>
    <scope>NUCLEOTIDE SEQUENCE [LARGE SCALE GENOMIC DNA]</scope>
    <source>
        <strain evidence="7">SYSU2018</strain>
    </source>
</reference>
<dbReference type="PROSITE" id="PS50118">
    <property type="entry name" value="HMG_BOX_2"/>
    <property type="match status" value="3"/>
</dbReference>
<evidence type="ECO:0000256" key="4">
    <source>
        <dbReference type="PROSITE-ProRule" id="PRU00267"/>
    </source>
</evidence>
<feature type="region of interest" description="Disordered" evidence="5">
    <location>
        <begin position="584"/>
        <end position="613"/>
    </location>
</feature>
<organism evidence="7 8">
    <name type="scientific">Cryptolaemus montrouzieri</name>
    <dbReference type="NCBI Taxonomy" id="559131"/>
    <lineage>
        <taxon>Eukaryota</taxon>
        <taxon>Metazoa</taxon>
        <taxon>Ecdysozoa</taxon>
        <taxon>Arthropoda</taxon>
        <taxon>Hexapoda</taxon>
        <taxon>Insecta</taxon>
        <taxon>Pterygota</taxon>
        <taxon>Neoptera</taxon>
        <taxon>Endopterygota</taxon>
        <taxon>Coleoptera</taxon>
        <taxon>Polyphaga</taxon>
        <taxon>Cucujiformia</taxon>
        <taxon>Coccinelloidea</taxon>
        <taxon>Coccinellidae</taxon>
        <taxon>Scymninae</taxon>
        <taxon>Scymnini</taxon>
        <taxon>Cryptolaemus</taxon>
    </lineage>
</organism>
<dbReference type="CDD" id="cd00084">
    <property type="entry name" value="HMG-box_SF"/>
    <property type="match status" value="1"/>
</dbReference>
<feature type="DNA-binding region" description="HMG box" evidence="4">
    <location>
        <begin position="211"/>
        <end position="279"/>
    </location>
</feature>
<dbReference type="Pfam" id="PF09011">
    <property type="entry name" value="HMG_box_2"/>
    <property type="match status" value="1"/>
</dbReference>
<dbReference type="Gene3D" id="1.10.30.10">
    <property type="entry name" value="High mobility group box domain"/>
    <property type="match status" value="3"/>
</dbReference>
<feature type="domain" description="HMG box" evidence="6">
    <location>
        <begin position="398"/>
        <end position="464"/>
    </location>
</feature>
<comment type="caution">
    <text evidence="7">The sequence shown here is derived from an EMBL/GenBank/DDBJ whole genome shotgun (WGS) entry which is preliminary data.</text>
</comment>
<dbReference type="InterPro" id="IPR009071">
    <property type="entry name" value="HMG_box_dom"/>
</dbReference>